<organism evidence="3 4">
    <name type="scientific">Photorhabdus akhurstii</name>
    <dbReference type="NCBI Taxonomy" id="171438"/>
    <lineage>
        <taxon>Bacteria</taxon>
        <taxon>Pseudomonadati</taxon>
        <taxon>Pseudomonadota</taxon>
        <taxon>Gammaproteobacteria</taxon>
        <taxon>Enterobacterales</taxon>
        <taxon>Morganellaceae</taxon>
        <taxon>Photorhabdus</taxon>
    </lineage>
</organism>
<protein>
    <submittedName>
        <fullName evidence="3">Conjugal transfer protein</fullName>
    </submittedName>
</protein>
<dbReference type="EMBL" id="CP020335">
    <property type="protein sequence ID" value="QXF35440.1"/>
    <property type="molecule type" value="Genomic_DNA"/>
</dbReference>
<dbReference type="NCBIfam" id="TIGR03765">
    <property type="entry name" value="ICE_PFL_4695"/>
    <property type="match status" value="1"/>
</dbReference>
<dbReference type="InterPro" id="IPR021300">
    <property type="entry name" value="Integr_conj_element_PFL4695"/>
</dbReference>
<sequence length="179" mass="19464">MLIHNLIRYRCRLFLMMMMILAPCSQAALTIVADLGGQSTAAYFDAINAQDNEPTTSSNTEATPPDLTEGGMLPVETPELSPGPVDARPLQLPGMGALFMIGDDARSKQWLKENLVGLRKKQAVGLLVSVRDKAQLDELRQLAEGLVLAPASGSDLAQRLNLRHYPVLITDIGLTQQVR</sequence>
<keyword evidence="4" id="KW-1185">Reference proteome</keyword>
<feature type="signal peptide" evidence="2">
    <location>
        <begin position="1"/>
        <end position="27"/>
    </location>
</feature>
<name>A0ABX8LZY5_9GAMM</name>
<evidence type="ECO:0000313" key="3">
    <source>
        <dbReference type="EMBL" id="QXF35440.1"/>
    </source>
</evidence>
<keyword evidence="2" id="KW-0732">Signal</keyword>
<evidence type="ECO:0000256" key="1">
    <source>
        <dbReference type="SAM" id="MobiDB-lite"/>
    </source>
</evidence>
<evidence type="ECO:0000313" key="4">
    <source>
        <dbReference type="Proteomes" id="UP000693715"/>
    </source>
</evidence>
<dbReference type="Proteomes" id="UP000693715">
    <property type="component" value="Chromosome"/>
</dbReference>
<feature type="region of interest" description="Disordered" evidence="1">
    <location>
        <begin position="49"/>
        <end position="70"/>
    </location>
</feature>
<dbReference type="RefSeq" id="WP_246593356.1">
    <property type="nucleotide sequence ID" value="NZ_CP020335.1"/>
</dbReference>
<accession>A0ABX8LZY5</accession>
<dbReference type="Pfam" id="PF11072">
    <property type="entry name" value="DUF2859"/>
    <property type="match status" value="1"/>
</dbReference>
<feature type="chain" id="PRO_5045856010" evidence="2">
    <location>
        <begin position="28"/>
        <end position="179"/>
    </location>
</feature>
<gene>
    <name evidence="3" type="ORF">B0X70_21275</name>
</gene>
<reference evidence="3 4" key="1">
    <citation type="submission" date="2017-03" db="EMBL/GenBank/DDBJ databases">
        <title>Genome comparison of Photorhabdus luminescens strain 0813-124 phase variants.</title>
        <authorList>
            <person name="Chien C.-C."/>
            <person name="Chen W.-J."/>
            <person name="Shih M.-C."/>
            <person name="Hsieh F.-C."/>
        </authorList>
    </citation>
    <scope>NUCLEOTIDE SEQUENCE [LARGE SCALE GENOMIC DNA]</scope>
    <source>
        <strain evidence="3 4">0813-124 phase II</strain>
    </source>
</reference>
<evidence type="ECO:0000256" key="2">
    <source>
        <dbReference type="SAM" id="SignalP"/>
    </source>
</evidence>
<feature type="compositionally biased region" description="Polar residues" evidence="1">
    <location>
        <begin position="49"/>
        <end position="62"/>
    </location>
</feature>
<proteinExistence type="predicted"/>